<evidence type="ECO:0000256" key="2">
    <source>
        <dbReference type="ARBA" id="ARBA00023242"/>
    </source>
</evidence>
<evidence type="ECO:0000259" key="4">
    <source>
        <dbReference type="Pfam" id="PF25458"/>
    </source>
</evidence>
<dbReference type="Pfam" id="PF24493">
    <property type="entry name" value="INTS4_8HBD"/>
    <property type="match status" value="1"/>
</dbReference>
<gene>
    <name evidence="5" type="ORF">RUM44_004008</name>
</gene>
<keyword evidence="6" id="KW-1185">Reference proteome</keyword>
<dbReference type="Gene3D" id="1.25.10.10">
    <property type="entry name" value="Leucine-rich Repeat Variant"/>
    <property type="match status" value="3"/>
</dbReference>
<reference evidence="5 6" key="1">
    <citation type="submission" date="2023-09" db="EMBL/GenBank/DDBJ databases">
        <title>Genomes of two closely related lineages of the louse Polyplax serrata with different host specificities.</title>
        <authorList>
            <person name="Martinu J."/>
            <person name="Tarabai H."/>
            <person name="Stefka J."/>
            <person name="Hypsa V."/>
        </authorList>
    </citation>
    <scope>NUCLEOTIDE SEQUENCE [LARGE SCALE GENOMIC DNA]</scope>
    <source>
        <strain evidence="5">98ZLc_SE</strain>
    </source>
</reference>
<sequence>MAALLKKRALAEFTQTVKVEVEDDYLPLKKLKLPKKQWNSSSSGTAFIGMLSKCKSSNEALQLLLRVSETTLGIHCTDIPEAIKKLVEHLQVEKESAVRAKILNLFADLGELDGADVLNIIDETIEHIKTERSHKVVAQGLSTLLHLGRNIQSQHPKLIQISKQFLKDTNNIVKCKCLNLIGAVLPICENNRETLELVANFSYSEDARVRSAALSTLVVLFERKQKLDVGFYKKACDALKDDYEIVRLSALNLIGVLSQTYGEETVYVKEEPMSLIDDAFSKVCLMVTDLSMRVRTVAITMLGNMKNVSPKLLQQTLDKKLMSNMRLKISAHERSKANVTSGEWATGAKWASDAPRELLKPEGINLIASGSCGALVHGLEDEFQEVRSAGVDTLCNLSLDNPEFAILSLDFLVDMFNDEIESVRLKAIESLTKISCHIILREDQLETILGALKDFSLEVREGLHGMLSACRLSTKDCLQMTVESLLDNLKKYPQDKKSIWRCFQKVGDRHPELTLPLVPELLAIHPFFDTPEPDVEDPLYICVLILIFNAAKNCPTMGALFEEHTVKHYRYLRDTMPNLVPQLKLKFNEDNMELPFIETGSREFLAIILENVKNAPSTRVRVELMRAAQKFLMAISESDINIGGAPIFLSLYINCQLLMQKILQKKFSPLSTYEPNTVLKLLQISLQLQYCFTNLTDVQIASMKQLKLKALCVMLVKVVKGNSSALSLCHYFLTTVDGTQRYLASKGILPEPWTRSLFKELSLLEDNKPGVVARVLLPLINTIQPNPPPPCLDFNISMCKAVISDPTDDADTTIKFTAGLIGEIPFDAEITSLSNVSVLRIKVKYPDQNTILVLPNKSDLRPINKNEGNTDYRLLTSVLLSHQVWTEACYVDISLALELAGEEGLCTPGNKTPLPTEIDPYVIDLCKPVKVYVSPKPVKRGI</sequence>
<comment type="subcellular location">
    <subcellularLocation>
        <location evidence="1">Nucleus</location>
    </subcellularLocation>
</comment>
<dbReference type="Proteomes" id="UP001359485">
    <property type="component" value="Unassembled WGS sequence"/>
</dbReference>
<dbReference type="InterPro" id="IPR016024">
    <property type="entry name" value="ARM-type_fold"/>
</dbReference>
<dbReference type="Pfam" id="PF25458">
    <property type="entry name" value="INTS4_C"/>
    <property type="match status" value="1"/>
</dbReference>
<dbReference type="InterPro" id="IPR057412">
    <property type="entry name" value="INTS4_C"/>
</dbReference>
<dbReference type="SUPFAM" id="SSF48371">
    <property type="entry name" value="ARM repeat"/>
    <property type="match status" value="2"/>
</dbReference>
<accession>A0ABR1B2B3</accession>
<evidence type="ECO:0008006" key="7">
    <source>
        <dbReference type="Google" id="ProtNLM"/>
    </source>
</evidence>
<dbReference type="PANTHER" id="PTHR20938:SF0">
    <property type="entry name" value="INTEGRATOR COMPLEX SUBUNIT 4"/>
    <property type="match status" value="1"/>
</dbReference>
<protein>
    <recommendedName>
        <fullName evidence="7">Integrator complex subunit 4</fullName>
    </recommendedName>
</protein>
<feature type="domain" description="Integrator complex subunit 4/Protein SIEL C-terminal Ig-like" evidence="4">
    <location>
        <begin position="802"/>
        <end position="938"/>
    </location>
</feature>
<dbReference type="InterPro" id="IPR056235">
    <property type="entry name" value="INTS4_8HBD"/>
</dbReference>
<name>A0ABR1B2B3_POLSC</name>
<dbReference type="PANTHER" id="PTHR20938">
    <property type="entry name" value="INTEGRATOR COMPLEX SUBUNIT 4"/>
    <property type="match status" value="1"/>
</dbReference>
<feature type="domain" description="INTS4 8 helical bundle" evidence="3">
    <location>
        <begin position="602"/>
        <end position="789"/>
    </location>
</feature>
<keyword evidence="2" id="KW-0539">Nucleus</keyword>
<evidence type="ECO:0000313" key="6">
    <source>
        <dbReference type="Proteomes" id="UP001359485"/>
    </source>
</evidence>
<dbReference type="InterPro" id="IPR011989">
    <property type="entry name" value="ARM-like"/>
</dbReference>
<evidence type="ECO:0000256" key="1">
    <source>
        <dbReference type="ARBA" id="ARBA00004123"/>
    </source>
</evidence>
<comment type="caution">
    <text evidence="5">The sequence shown here is derived from an EMBL/GenBank/DDBJ whole genome shotgun (WGS) entry which is preliminary data.</text>
</comment>
<organism evidence="5 6">
    <name type="scientific">Polyplax serrata</name>
    <name type="common">Common mouse louse</name>
    <dbReference type="NCBI Taxonomy" id="468196"/>
    <lineage>
        <taxon>Eukaryota</taxon>
        <taxon>Metazoa</taxon>
        <taxon>Ecdysozoa</taxon>
        <taxon>Arthropoda</taxon>
        <taxon>Hexapoda</taxon>
        <taxon>Insecta</taxon>
        <taxon>Pterygota</taxon>
        <taxon>Neoptera</taxon>
        <taxon>Paraneoptera</taxon>
        <taxon>Psocodea</taxon>
        <taxon>Troctomorpha</taxon>
        <taxon>Phthiraptera</taxon>
        <taxon>Anoplura</taxon>
        <taxon>Polyplacidae</taxon>
        <taxon>Polyplax</taxon>
    </lineage>
</organism>
<dbReference type="EMBL" id="JAWJWF010000004">
    <property type="protein sequence ID" value="KAK6633406.1"/>
    <property type="molecule type" value="Genomic_DNA"/>
</dbReference>
<evidence type="ECO:0000313" key="5">
    <source>
        <dbReference type="EMBL" id="KAK6633406.1"/>
    </source>
</evidence>
<proteinExistence type="predicted"/>
<evidence type="ECO:0000259" key="3">
    <source>
        <dbReference type="Pfam" id="PF24493"/>
    </source>
</evidence>